<keyword evidence="2" id="KW-1185">Reference proteome</keyword>
<reference evidence="1" key="1">
    <citation type="submission" date="2021-06" db="EMBL/GenBank/DDBJ databases">
        <title>Parelaphostrongylus tenuis whole genome reference sequence.</title>
        <authorList>
            <person name="Garwood T.J."/>
            <person name="Larsen P.A."/>
            <person name="Fountain-Jones N.M."/>
            <person name="Garbe J.R."/>
            <person name="Macchietto M.G."/>
            <person name="Kania S.A."/>
            <person name="Gerhold R.W."/>
            <person name="Richards J.E."/>
            <person name="Wolf T.M."/>
        </authorList>
    </citation>
    <scope>NUCLEOTIDE SEQUENCE</scope>
    <source>
        <strain evidence="1">MNPRO001-30</strain>
        <tissue evidence="1">Meninges</tissue>
    </source>
</reference>
<evidence type="ECO:0000313" key="2">
    <source>
        <dbReference type="Proteomes" id="UP001196413"/>
    </source>
</evidence>
<gene>
    <name evidence="1" type="ORF">KIN20_012449</name>
</gene>
<dbReference type="Proteomes" id="UP001196413">
    <property type="component" value="Unassembled WGS sequence"/>
</dbReference>
<protein>
    <submittedName>
        <fullName evidence="1">Uncharacterized protein</fullName>
    </submittedName>
</protein>
<dbReference type="AlphaFoldDB" id="A0AAD5QLT5"/>
<evidence type="ECO:0000313" key="1">
    <source>
        <dbReference type="EMBL" id="KAJ1355152.1"/>
    </source>
</evidence>
<accession>A0AAD5QLT5</accession>
<organism evidence="1 2">
    <name type="scientific">Parelaphostrongylus tenuis</name>
    <name type="common">Meningeal worm</name>
    <dbReference type="NCBI Taxonomy" id="148309"/>
    <lineage>
        <taxon>Eukaryota</taxon>
        <taxon>Metazoa</taxon>
        <taxon>Ecdysozoa</taxon>
        <taxon>Nematoda</taxon>
        <taxon>Chromadorea</taxon>
        <taxon>Rhabditida</taxon>
        <taxon>Rhabditina</taxon>
        <taxon>Rhabditomorpha</taxon>
        <taxon>Strongyloidea</taxon>
        <taxon>Metastrongylidae</taxon>
        <taxon>Parelaphostrongylus</taxon>
    </lineage>
</organism>
<proteinExistence type="predicted"/>
<sequence length="104" mass="11820">MKAYVGLISQIQDLLSYMPANTNPTAAGWIVTEGGNKNRPRPILYPREMPNDRESLESCVTDSAEYGTSFTVIQTTRFVLMRQPLEHHRKRTTAVDTGGDSWWF</sequence>
<dbReference type="EMBL" id="JAHQIW010002369">
    <property type="protein sequence ID" value="KAJ1355152.1"/>
    <property type="molecule type" value="Genomic_DNA"/>
</dbReference>
<comment type="caution">
    <text evidence="1">The sequence shown here is derived from an EMBL/GenBank/DDBJ whole genome shotgun (WGS) entry which is preliminary data.</text>
</comment>
<name>A0AAD5QLT5_PARTN</name>